<protein>
    <submittedName>
        <fullName evidence="1">Uncharacterized protein</fullName>
    </submittedName>
</protein>
<organism evidence="1">
    <name type="scientific">Anguilla anguilla</name>
    <name type="common">European freshwater eel</name>
    <name type="synonym">Muraena anguilla</name>
    <dbReference type="NCBI Taxonomy" id="7936"/>
    <lineage>
        <taxon>Eukaryota</taxon>
        <taxon>Metazoa</taxon>
        <taxon>Chordata</taxon>
        <taxon>Craniata</taxon>
        <taxon>Vertebrata</taxon>
        <taxon>Euteleostomi</taxon>
        <taxon>Actinopterygii</taxon>
        <taxon>Neopterygii</taxon>
        <taxon>Teleostei</taxon>
        <taxon>Anguilliformes</taxon>
        <taxon>Anguillidae</taxon>
        <taxon>Anguilla</taxon>
    </lineage>
</organism>
<accession>A0A0E9UH20</accession>
<name>A0A0E9UH20_ANGAN</name>
<reference evidence="1" key="1">
    <citation type="submission" date="2014-11" db="EMBL/GenBank/DDBJ databases">
        <authorList>
            <person name="Amaro Gonzalez C."/>
        </authorList>
    </citation>
    <scope>NUCLEOTIDE SEQUENCE</scope>
</reference>
<dbReference type="EMBL" id="GBXM01044334">
    <property type="protein sequence ID" value="JAH64243.1"/>
    <property type="molecule type" value="Transcribed_RNA"/>
</dbReference>
<sequence length="10" mass="1240">MNYCTEGIYF</sequence>
<reference evidence="1" key="2">
    <citation type="journal article" date="2015" name="Fish Shellfish Immunol.">
        <title>Early steps in the European eel (Anguilla anguilla)-Vibrio vulnificus interaction in the gills: Role of the RtxA13 toxin.</title>
        <authorList>
            <person name="Callol A."/>
            <person name="Pajuelo D."/>
            <person name="Ebbesson L."/>
            <person name="Teles M."/>
            <person name="MacKenzie S."/>
            <person name="Amaro C."/>
        </authorList>
    </citation>
    <scope>NUCLEOTIDE SEQUENCE</scope>
</reference>
<proteinExistence type="predicted"/>
<evidence type="ECO:0000313" key="1">
    <source>
        <dbReference type="EMBL" id="JAH64243.1"/>
    </source>
</evidence>